<dbReference type="NCBIfam" id="TIGR03328">
    <property type="entry name" value="salvage_mtnB"/>
    <property type="match status" value="1"/>
</dbReference>
<comment type="function">
    <text evidence="6">Catalyzes the dehydration of methylthioribulose-1-phosphate (MTRu-1-P) into 2,3-diketo-5-methylthiopentyl-1-phosphate (DK-MTP-1-P).</text>
</comment>
<evidence type="ECO:0000256" key="3">
    <source>
        <dbReference type="ARBA" id="ARBA00022833"/>
    </source>
</evidence>
<dbReference type="InterPro" id="IPR036409">
    <property type="entry name" value="Aldolase_II/adducin_N_sf"/>
</dbReference>
<sequence>MTFEEAADALVAVGQAFHARGWAPATSGNYSARIDDGRIAITVSGAHKGRMTRGDIMLLDAGDPRRPSAETALHLAVYRAFPEVRSVLHSHAAISVGLGRASGDDWTIAGHELLKALPGIDTHDTSVAIPIVENSQDIAAIERAVMPRLGNSPAFMIRGHGMYGWGRSIAEAERVIEALEWLAEAELAERRFRA</sequence>
<dbReference type="GO" id="GO:0019323">
    <property type="term" value="P:pentose catabolic process"/>
    <property type="evidence" value="ECO:0007669"/>
    <property type="project" value="TreeGrafter"/>
</dbReference>
<comment type="similarity">
    <text evidence="6">Belongs to the aldolase class II family. MtnB subfamily.</text>
</comment>
<gene>
    <name evidence="6 8" type="primary">mtnB</name>
    <name evidence="8" type="ORF">SCH01S_01_01180</name>
</gene>
<evidence type="ECO:0000256" key="2">
    <source>
        <dbReference type="ARBA" id="ARBA00022723"/>
    </source>
</evidence>
<evidence type="ECO:0000256" key="1">
    <source>
        <dbReference type="ARBA" id="ARBA00022605"/>
    </source>
</evidence>
<dbReference type="InterPro" id="IPR001303">
    <property type="entry name" value="Aldolase_II/adducin_N"/>
</dbReference>
<dbReference type="GO" id="GO:0046570">
    <property type="term" value="F:methylthioribulose 1-phosphate dehydratase activity"/>
    <property type="evidence" value="ECO:0007669"/>
    <property type="project" value="UniProtKB-UniRule"/>
</dbReference>
<dbReference type="Gene3D" id="3.40.225.10">
    <property type="entry name" value="Class II aldolase/adducin N-terminal domain"/>
    <property type="match status" value="1"/>
</dbReference>
<feature type="binding site" evidence="6">
    <location>
        <position position="89"/>
    </location>
    <ligand>
        <name>Zn(2+)</name>
        <dbReference type="ChEBI" id="CHEBI:29105"/>
    </ligand>
</feature>
<protein>
    <recommendedName>
        <fullName evidence="6">Methylthioribulose-1-phosphate dehydratase</fullName>
        <shortName evidence="6">MTRu-1-P dehydratase</shortName>
        <ecNumber evidence="6">4.2.1.109</ecNumber>
    </recommendedName>
</protein>
<dbReference type="GO" id="GO:0008270">
    <property type="term" value="F:zinc ion binding"/>
    <property type="evidence" value="ECO:0007669"/>
    <property type="project" value="UniProtKB-UniRule"/>
</dbReference>
<name>A0A0E9MLG0_9SPHN</name>
<evidence type="ECO:0000259" key="7">
    <source>
        <dbReference type="SMART" id="SM01007"/>
    </source>
</evidence>
<dbReference type="Pfam" id="PF00596">
    <property type="entry name" value="Aldolase_II"/>
    <property type="match status" value="1"/>
</dbReference>
<evidence type="ECO:0000256" key="6">
    <source>
        <dbReference type="HAMAP-Rule" id="MF_01677"/>
    </source>
</evidence>
<dbReference type="HAMAP" id="MF_01677">
    <property type="entry name" value="Salvage_MtnB"/>
    <property type="match status" value="1"/>
</dbReference>
<comment type="cofactor">
    <cofactor evidence="6">
        <name>Zn(2+)</name>
        <dbReference type="ChEBI" id="CHEBI:29105"/>
    </cofactor>
    <text evidence="6">Binds 1 zinc ion per subunit.</text>
</comment>
<dbReference type="SMART" id="SM01007">
    <property type="entry name" value="Aldolase_II"/>
    <property type="match status" value="1"/>
</dbReference>
<proteinExistence type="inferred from homology"/>
<dbReference type="GO" id="GO:0019509">
    <property type="term" value="P:L-methionine salvage from methylthioadenosine"/>
    <property type="evidence" value="ECO:0007669"/>
    <property type="project" value="UniProtKB-UniRule"/>
</dbReference>
<keyword evidence="4 6" id="KW-0486">Methionine biosynthesis</keyword>
<dbReference type="AlphaFoldDB" id="A0A0E9MLG0"/>
<dbReference type="PANTHER" id="PTHR22789:SF0">
    <property type="entry name" value="3-OXO-TETRONATE 4-PHOSPHATE DECARBOXYLASE-RELATED"/>
    <property type="match status" value="1"/>
</dbReference>
<feature type="binding site" evidence="6">
    <location>
        <position position="91"/>
    </location>
    <ligand>
        <name>Zn(2+)</name>
        <dbReference type="ChEBI" id="CHEBI:29105"/>
    </ligand>
</feature>
<evidence type="ECO:0000256" key="5">
    <source>
        <dbReference type="ARBA" id="ARBA00023239"/>
    </source>
</evidence>
<comment type="catalytic activity">
    <reaction evidence="6">
        <text>5-(methylsulfanyl)-D-ribulose 1-phosphate = 5-methylsulfanyl-2,3-dioxopentyl phosphate + H2O</text>
        <dbReference type="Rhea" id="RHEA:15549"/>
        <dbReference type="ChEBI" id="CHEBI:15377"/>
        <dbReference type="ChEBI" id="CHEBI:58548"/>
        <dbReference type="ChEBI" id="CHEBI:58828"/>
        <dbReference type="EC" id="4.2.1.109"/>
    </reaction>
</comment>
<comment type="caution">
    <text evidence="8">The sequence shown here is derived from an EMBL/GenBank/DDBJ whole genome shotgun (WGS) entry which is preliminary data.</text>
</comment>
<evidence type="ECO:0000313" key="8">
    <source>
        <dbReference type="EMBL" id="GAO37955.1"/>
    </source>
</evidence>
<dbReference type="Proteomes" id="UP000033202">
    <property type="component" value="Unassembled WGS sequence"/>
</dbReference>
<organism evidence="8 9">
    <name type="scientific">Sphingomonas changbaiensis NBRC 104936</name>
    <dbReference type="NCBI Taxonomy" id="1219043"/>
    <lineage>
        <taxon>Bacteria</taxon>
        <taxon>Pseudomonadati</taxon>
        <taxon>Pseudomonadota</taxon>
        <taxon>Alphaproteobacteria</taxon>
        <taxon>Sphingomonadales</taxon>
        <taxon>Sphingomonadaceae</taxon>
        <taxon>Sphingomonas</taxon>
    </lineage>
</organism>
<dbReference type="InterPro" id="IPR050197">
    <property type="entry name" value="Aldolase_class_II_sugar_metab"/>
</dbReference>
<dbReference type="GO" id="GO:0005829">
    <property type="term" value="C:cytosol"/>
    <property type="evidence" value="ECO:0007669"/>
    <property type="project" value="TreeGrafter"/>
</dbReference>
<comment type="pathway">
    <text evidence="6">Amino-acid biosynthesis; L-methionine biosynthesis via salvage pathway; L-methionine from S-methyl-5-thio-alpha-D-ribose 1-phosphate: step 2/6.</text>
</comment>
<accession>A0A0E9MLG0</accession>
<keyword evidence="1 6" id="KW-0028">Amino-acid biosynthesis</keyword>
<evidence type="ECO:0000256" key="4">
    <source>
        <dbReference type="ARBA" id="ARBA00023167"/>
    </source>
</evidence>
<keyword evidence="3 6" id="KW-0862">Zinc</keyword>
<evidence type="ECO:0000313" key="9">
    <source>
        <dbReference type="Proteomes" id="UP000033202"/>
    </source>
</evidence>
<keyword evidence="2 6" id="KW-0479">Metal-binding</keyword>
<keyword evidence="5 6" id="KW-0456">Lyase</keyword>
<dbReference type="STRING" id="1219043.SCH01S_01_01180"/>
<reference evidence="8 9" key="1">
    <citation type="submission" date="2015-04" db="EMBL/GenBank/DDBJ databases">
        <title>Whole genome shotgun sequence of Sphingomonas changbaiensis NBRC 104936.</title>
        <authorList>
            <person name="Katano-Makiyama Y."/>
            <person name="Hosoyama A."/>
            <person name="Hashimoto M."/>
            <person name="Noguchi M."/>
            <person name="Tsuchikane K."/>
            <person name="Ohji S."/>
            <person name="Yamazoe A."/>
            <person name="Ichikawa N."/>
            <person name="Kimura A."/>
            <person name="Fujita N."/>
        </authorList>
    </citation>
    <scope>NUCLEOTIDE SEQUENCE [LARGE SCALE GENOMIC DNA]</scope>
    <source>
        <strain evidence="8 9">NBRC 104936</strain>
    </source>
</reference>
<dbReference type="PANTHER" id="PTHR22789">
    <property type="entry name" value="FUCULOSE PHOSPHATE ALDOLASE"/>
    <property type="match status" value="1"/>
</dbReference>
<dbReference type="RefSeq" id="WP_046346796.1">
    <property type="nucleotide sequence ID" value="NZ_BBWU01000001.1"/>
</dbReference>
<dbReference type="SUPFAM" id="SSF53639">
    <property type="entry name" value="AraD/HMP-PK domain-like"/>
    <property type="match status" value="1"/>
</dbReference>
<dbReference type="EMBL" id="BBWU01000001">
    <property type="protein sequence ID" value="GAO37955.1"/>
    <property type="molecule type" value="Genomic_DNA"/>
</dbReference>
<dbReference type="InterPro" id="IPR017714">
    <property type="entry name" value="MethylthioRu-1-P_deHdtase_MtnB"/>
</dbReference>
<dbReference type="GO" id="GO:0016832">
    <property type="term" value="F:aldehyde-lyase activity"/>
    <property type="evidence" value="ECO:0007669"/>
    <property type="project" value="TreeGrafter"/>
</dbReference>
<keyword evidence="9" id="KW-1185">Reference proteome</keyword>
<dbReference type="OrthoDB" id="5500703at2"/>
<feature type="domain" description="Class II aldolase/adducin N-terminal" evidence="7">
    <location>
        <begin position="8"/>
        <end position="187"/>
    </location>
</feature>
<dbReference type="EC" id="4.2.1.109" evidence="6"/>
<dbReference type="UniPathway" id="UPA00904">
    <property type="reaction ID" value="UER00875"/>
</dbReference>